<reference evidence="1 2" key="1">
    <citation type="submission" date="2020-08" db="EMBL/GenBank/DDBJ databases">
        <title>Novel species isolated from subtropical streams in China.</title>
        <authorList>
            <person name="Lu H."/>
        </authorList>
    </citation>
    <scope>NUCLEOTIDE SEQUENCE [LARGE SCALE GENOMIC DNA]</scope>
    <source>
        <strain evidence="1 2">LX15W</strain>
    </source>
</reference>
<accession>A0ABR6YCD8</accession>
<evidence type="ECO:0000313" key="1">
    <source>
        <dbReference type="EMBL" id="MBC3874208.1"/>
    </source>
</evidence>
<protein>
    <submittedName>
        <fullName evidence="1">DUF4197 domain-containing protein</fullName>
    </submittedName>
</protein>
<name>A0ABR6YCD8_9BURK</name>
<dbReference type="InterPro" id="IPR025245">
    <property type="entry name" value="DUF4197"/>
</dbReference>
<proteinExistence type="predicted"/>
<dbReference type="Pfam" id="PF13852">
    <property type="entry name" value="DUF4197"/>
    <property type="match status" value="1"/>
</dbReference>
<dbReference type="EMBL" id="JACOGA010000009">
    <property type="protein sequence ID" value="MBC3874208.1"/>
    <property type="molecule type" value="Genomic_DNA"/>
</dbReference>
<organism evidence="1 2">
    <name type="scientific">Undibacterium flavidum</name>
    <dbReference type="NCBI Taxonomy" id="2762297"/>
    <lineage>
        <taxon>Bacteria</taxon>
        <taxon>Pseudomonadati</taxon>
        <taxon>Pseudomonadota</taxon>
        <taxon>Betaproteobacteria</taxon>
        <taxon>Burkholderiales</taxon>
        <taxon>Oxalobacteraceae</taxon>
        <taxon>Undibacterium</taxon>
    </lineage>
</organism>
<dbReference type="Proteomes" id="UP000624279">
    <property type="component" value="Unassembled WGS sequence"/>
</dbReference>
<dbReference type="RefSeq" id="WP_186942202.1">
    <property type="nucleotide sequence ID" value="NZ_JACOGA010000009.1"/>
</dbReference>
<keyword evidence="2" id="KW-1185">Reference proteome</keyword>
<gene>
    <name evidence="1" type="ORF">H8K55_11440</name>
</gene>
<evidence type="ECO:0000313" key="2">
    <source>
        <dbReference type="Proteomes" id="UP000624279"/>
    </source>
</evidence>
<comment type="caution">
    <text evidence="1">The sequence shown here is derived from an EMBL/GenBank/DDBJ whole genome shotgun (WGS) entry which is preliminary data.</text>
</comment>
<sequence length="248" mass="25747">MRASLLALSSTISSSSTSSIISLQTVSVILSSLLLSFSAGAADLSQLSNKDANSGLKAALEQGANAALGKLGATDGFLGNDKVKIPLPSILEKAKPLLKLSGQSKQLDELVIAMNRAAESAVPMAKPLLLDAIKGMSVTDAKNILTGGDTSVTDFFRQKTSTALGTKFSPIVKGVTDKVGLATKYNAVMGKAQKMGAVPENEATVESYVSGRAVDALYTMIAEEEKKIRQDPIGTGSKIIGKVFGLLK</sequence>